<sequence length="217" mass="25581">MPPGETDYDKMEQAVVEGTVKRLEEAIEHNVCLKKLNKKQPTRFKLSEIKYPYMPPGEIDYDKMEQAMVEGTVKRFEEAIEQSQDEEERKDLKKWLARYLSQDAHKDNVCLKKLNKKQPTRFKLSEIKYPYMPPGEIDYDKMEQAMVEGTVKRFEEAIEQSQDEEERKDLKKWLAHYLSHPYVPPGETDYDKVKQAVVEGTVKRSKEAIEQSQDEEE</sequence>
<dbReference type="Proteomes" id="UP001431209">
    <property type="component" value="Unassembled WGS sequence"/>
</dbReference>
<evidence type="ECO:0000313" key="2">
    <source>
        <dbReference type="Proteomes" id="UP001431209"/>
    </source>
</evidence>
<keyword evidence="2" id="KW-1185">Reference proteome</keyword>
<dbReference type="EMBL" id="JAOPGA020000603">
    <property type="protein sequence ID" value="KAL0479811.1"/>
    <property type="molecule type" value="Genomic_DNA"/>
</dbReference>
<dbReference type="AlphaFoldDB" id="A0AAW2YSM6"/>
<organism evidence="1 2">
    <name type="scientific">Acrasis kona</name>
    <dbReference type="NCBI Taxonomy" id="1008807"/>
    <lineage>
        <taxon>Eukaryota</taxon>
        <taxon>Discoba</taxon>
        <taxon>Heterolobosea</taxon>
        <taxon>Tetramitia</taxon>
        <taxon>Eutetramitia</taxon>
        <taxon>Acrasidae</taxon>
        <taxon>Acrasis</taxon>
    </lineage>
</organism>
<evidence type="ECO:0000313" key="1">
    <source>
        <dbReference type="EMBL" id="KAL0479811.1"/>
    </source>
</evidence>
<feature type="non-terminal residue" evidence="1">
    <location>
        <position position="217"/>
    </location>
</feature>
<protein>
    <submittedName>
        <fullName evidence="1">Uncharacterized protein</fullName>
    </submittedName>
</protein>
<reference evidence="1 2" key="1">
    <citation type="submission" date="2024-03" db="EMBL/GenBank/DDBJ databases">
        <title>The Acrasis kona genome and developmental transcriptomes reveal deep origins of eukaryotic multicellular pathways.</title>
        <authorList>
            <person name="Sheikh S."/>
            <person name="Fu C.-J."/>
            <person name="Brown M.W."/>
            <person name="Baldauf S.L."/>
        </authorList>
    </citation>
    <scope>NUCLEOTIDE SEQUENCE [LARGE SCALE GENOMIC DNA]</scope>
    <source>
        <strain evidence="1 2">ATCC MYA-3509</strain>
    </source>
</reference>
<name>A0AAW2YSM6_9EUKA</name>
<proteinExistence type="predicted"/>
<gene>
    <name evidence="1" type="ORF">AKO1_007472</name>
</gene>
<comment type="caution">
    <text evidence="1">The sequence shown here is derived from an EMBL/GenBank/DDBJ whole genome shotgun (WGS) entry which is preliminary data.</text>
</comment>
<accession>A0AAW2YSM6</accession>